<evidence type="ECO:0000313" key="2">
    <source>
        <dbReference type="Proteomes" id="UP001299220"/>
    </source>
</evidence>
<dbReference type="Proteomes" id="UP001299220">
    <property type="component" value="Unassembled WGS sequence"/>
</dbReference>
<comment type="caution">
    <text evidence="1">The sequence shown here is derived from an EMBL/GenBank/DDBJ whole genome shotgun (WGS) entry which is preliminary data.</text>
</comment>
<accession>A0ABS9CNS8</accession>
<gene>
    <name evidence="1" type="ORF">JQM67_09365</name>
</gene>
<evidence type="ECO:0000313" key="1">
    <source>
        <dbReference type="EMBL" id="MCF2652813.1"/>
    </source>
</evidence>
<dbReference type="NCBIfam" id="NF046065">
    <property type="entry name" value="MtxRegRemB"/>
    <property type="match status" value="1"/>
</dbReference>
<sequence>MYIHLGLGVVVREEDVIGIFDLENTTVSAVTRDYLKRAQQENLVEDVCYDLPRSIVVCRDYISGERVYITQIAPATLLKRSRAEIGGIPFRKHGGHAGRKE</sequence>
<dbReference type="RefSeq" id="WP_235323839.1">
    <property type="nucleotide sequence ID" value="NZ_JAFBIT010000002.1"/>
</dbReference>
<keyword evidence="2" id="KW-1185">Reference proteome</keyword>
<proteinExistence type="predicted"/>
<organism evidence="1 2">
    <name type="scientific">Anaeromassilibacillus senegalensis</name>
    <dbReference type="NCBI Taxonomy" id="1673717"/>
    <lineage>
        <taxon>Bacteria</taxon>
        <taxon>Bacillati</taxon>
        <taxon>Bacillota</taxon>
        <taxon>Clostridia</taxon>
        <taxon>Eubacteriales</taxon>
        <taxon>Acutalibacteraceae</taxon>
        <taxon>Anaeromassilibacillus</taxon>
    </lineage>
</organism>
<name>A0ABS9CNS8_9FIRM</name>
<dbReference type="EMBL" id="JAFBIT010000002">
    <property type="protein sequence ID" value="MCF2652813.1"/>
    <property type="molecule type" value="Genomic_DNA"/>
</dbReference>
<reference evidence="1 2" key="1">
    <citation type="submission" date="2020-12" db="EMBL/GenBank/DDBJ databases">
        <title>Whole genome sequences of gut porcine anaerobes.</title>
        <authorList>
            <person name="Kubasova T."/>
            <person name="Jahodarova E."/>
            <person name="Rychlik I."/>
        </authorList>
    </citation>
    <scope>NUCLEOTIDE SEQUENCE [LARGE SCALE GENOMIC DNA]</scope>
    <source>
        <strain evidence="1 2">An867</strain>
    </source>
</reference>
<protein>
    <submittedName>
        <fullName evidence="1">DUF370 domain-containing protein</fullName>
    </submittedName>
</protein>